<proteinExistence type="predicted"/>
<keyword evidence="1" id="KW-1133">Transmembrane helix</keyword>
<dbReference type="AlphaFoldDB" id="C9MMW7"/>
<sequence>MFSYGYSIYKGLLLMAKDFNIHTYPTFFLLLLIMLIPFTLSIGDIMNNDQSNMKIILLISVFIIIILVYGLIKTRNKKIVINELGLLITEKEGNMKISWEDISHIFFCSTPFWGLYIKITFTNQRDPLIIYFGKSSLWSVNFYRLRIAILTFSHKKDIIVVKSNQWYLKLI</sequence>
<keyword evidence="1" id="KW-0472">Membrane</keyword>
<reference evidence="2 3" key="1">
    <citation type="submission" date="2009-09" db="EMBL/GenBank/DDBJ databases">
        <authorList>
            <person name="Weinstock G."/>
            <person name="Sodergren E."/>
            <person name="Clifton S."/>
            <person name="Fulton L."/>
            <person name="Fulton B."/>
            <person name="Courtney L."/>
            <person name="Fronick C."/>
            <person name="Harrison M."/>
            <person name="Strong C."/>
            <person name="Farmer C."/>
            <person name="Delahaunty K."/>
            <person name="Markovic C."/>
            <person name="Hall O."/>
            <person name="Minx P."/>
            <person name="Tomlinson C."/>
            <person name="Mitreva M."/>
            <person name="Nelson J."/>
            <person name="Hou S."/>
            <person name="Wollam A."/>
            <person name="Pepin K.H."/>
            <person name="Johnson M."/>
            <person name="Bhonagiri V."/>
            <person name="Nash W.E."/>
            <person name="Warren W."/>
            <person name="Chinwalla A."/>
            <person name="Mardis E.R."/>
            <person name="Wilson R.K."/>
        </authorList>
    </citation>
    <scope>NUCLEOTIDE SEQUENCE [LARGE SCALE GENOMIC DNA]</scope>
    <source>
        <strain evidence="2 3">F0319</strain>
    </source>
</reference>
<evidence type="ECO:0000256" key="1">
    <source>
        <dbReference type="SAM" id="Phobius"/>
    </source>
</evidence>
<feature type="transmembrane region" description="Helical" evidence="1">
    <location>
        <begin position="55"/>
        <end position="72"/>
    </location>
</feature>
<name>C9MMW7_9BACT</name>
<dbReference type="EMBL" id="ACVA01000019">
    <property type="protein sequence ID" value="EEX19167.1"/>
    <property type="molecule type" value="Genomic_DNA"/>
</dbReference>
<comment type="caution">
    <text evidence="2">The sequence shown here is derived from an EMBL/GenBank/DDBJ whole genome shotgun (WGS) entry which is preliminary data.</text>
</comment>
<keyword evidence="1" id="KW-0812">Transmembrane</keyword>
<protein>
    <submittedName>
        <fullName evidence="2">Uncharacterized protein</fullName>
    </submittedName>
</protein>
<organism evidence="2 3">
    <name type="scientific">Prevotella veroralis F0319</name>
    <dbReference type="NCBI Taxonomy" id="649761"/>
    <lineage>
        <taxon>Bacteria</taxon>
        <taxon>Pseudomonadati</taxon>
        <taxon>Bacteroidota</taxon>
        <taxon>Bacteroidia</taxon>
        <taxon>Bacteroidales</taxon>
        <taxon>Prevotellaceae</taxon>
        <taxon>Prevotella</taxon>
    </lineage>
</organism>
<accession>C9MMW7</accession>
<keyword evidence="3" id="KW-1185">Reference proteome</keyword>
<dbReference type="Proteomes" id="UP000003327">
    <property type="component" value="Unassembled WGS sequence"/>
</dbReference>
<gene>
    <name evidence="2" type="ORF">HMPREF0973_00952</name>
</gene>
<dbReference type="HOGENOM" id="CLU_1676269_0_0_10"/>
<evidence type="ECO:0000313" key="2">
    <source>
        <dbReference type="EMBL" id="EEX19167.1"/>
    </source>
</evidence>
<feature type="transmembrane region" description="Helical" evidence="1">
    <location>
        <begin position="21"/>
        <end position="43"/>
    </location>
</feature>
<dbReference type="STRING" id="649761.HMPREF0973_00952"/>
<evidence type="ECO:0000313" key="3">
    <source>
        <dbReference type="Proteomes" id="UP000003327"/>
    </source>
</evidence>